<dbReference type="Gene3D" id="1.25.10.10">
    <property type="entry name" value="Leucine-rich Repeat Variant"/>
    <property type="match status" value="1"/>
</dbReference>
<name>A0A7J7N006_9MAGN</name>
<comment type="caution">
    <text evidence="1">The sequence shown here is derived from an EMBL/GenBank/DDBJ whole genome shotgun (WGS) entry which is preliminary data.</text>
</comment>
<dbReference type="InterPro" id="IPR002554">
    <property type="entry name" value="PP2A_B56"/>
</dbReference>
<dbReference type="PANTHER" id="PTHR10257">
    <property type="entry name" value="SERINE/THREONINE PROTEIN PHOSPHATASE 2A PP2A REGULATORY SUBUNIT B"/>
    <property type="match status" value="1"/>
</dbReference>
<dbReference type="Pfam" id="PF01603">
    <property type="entry name" value="B56"/>
    <property type="match status" value="1"/>
</dbReference>
<dbReference type="GO" id="GO:0019888">
    <property type="term" value="F:protein phosphatase regulator activity"/>
    <property type="evidence" value="ECO:0007669"/>
    <property type="project" value="InterPro"/>
</dbReference>
<reference evidence="1 2" key="1">
    <citation type="journal article" date="2020" name="IScience">
        <title>Genome Sequencing of the Endangered Kingdonia uniflora (Circaeasteraceae, Ranunculales) Reveals Potential Mechanisms of Evolutionary Specialization.</title>
        <authorList>
            <person name="Sun Y."/>
            <person name="Deng T."/>
            <person name="Zhang A."/>
            <person name="Moore M.J."/>
            <person name="Landis J.B."/>
            <person name="Lin N."/>
            <person name="Zhang H."/>
            <person name="Zhang X."/>
            <person name="Huang J."/>
            <person name="Zhang X."/>
            <person name="Sun H."/>
            <person name="Wang H."/>
        </authorList>
    </citation>
    <scope>NUCLEOTIDE SEQUENCE [LARGE SCALE GENOMIC DNA]</scope>
    <source>
        <strain evidence="1">TB1705</strain>
        <tissue evidence="1">Leaf</tissue>
    </source>
</reference>
<dbReference type="GO" id="GO:0000159">
    <property type="term" value="C:protein phosphatase type 2A complex"/>
    <property type="evidence" value="ECO:0007669"/>
    <property type="project" value="InterPro"/>
</dbReference>
<dbReference type="InterPro" id="IPR016024">
    <property type="entry name" value="ARM-type_fold"/>
</dbReference>
<dbReference type="PANTHER" id="PTHR10257:SF119">
    <property type="entry name" value="SERINE_THREONINE PROTEIN PHOSPHATASE 2A 59 KDA REGULATORY SUBUNIT B' ZETA ISOFORM"/>
    <property type="match status" value="1"/>
</dbReference>
<gene>
    <name evidence="1" type="ORF">GIB67_019242</name>
</gene>
<dbReference type="Proteomes" id="UP000541444">
    <property type="component" value="Unassembled WGS sequence"/>
</dbReference>
<dbReference type="AlphaFoldDB" id="A0A7J7N006"/>
<evidence type="ECO:0000313" key="2">
    <source>
        <dbReference type="Proteomes" id="UP000541444"/>
    </source>
</evidence>
<dbReference type="OrthoDB" id="10264446at2759"/>
<accession>A0A7J7N006</accession>
<evidence type="ECO:0000313" key="1">
    <source>
        <dbReference type="EMBL" id="KAF6160473.1"/>
    </source>
</evidence>
<dbReference type="GO" id="GO:0007165">
    <property type="term" value="P:signal transduction"/>
    <property type="evidence" value="ECO:0007669"/>
    <property type="project" value="InterPro"/>
</dbReference>
<sequence>MCCIVFDFSDPSKNLKEKDIKWQTLLGLVDYIITVTSKFNEIVVQEIMKMVSVNLFYTFPSGNFDSKIPESYDPEEEEATMEPS</sequence>
<dbReference type="SUPFAM" id="SSF48371">
    <property type="entry name" value="ARM repeat"/>
    <property type="match status" value="1"/>
</dbReference>
<proteinExistence type="predicted"/>
<dbReference type="EMBL" id="JACGCM010001165">
    <property type="protein sequence ID" value="KAF6160473.1"/>
    <property type="molecule type" value="Genomic_DNA"/>
</dbReference>
<dbReference type="InterPro" id="IPR011989">
    <property type="entry name" value="ARM-like"/>
</dbReference>
<keyword evidence="2" id="KW-1185">Reference proteome</keyword>
<protein>
    <submittedName>
        <fullName evidence="1">Uncharacterized protein</fullName>
    </submittedName>
</protein>
<organism evidence="1 2">
    <name type="scientific">Kingdonia uniflora</name>
    <dbReference type="NCBI Taxonomy" id="39325"/>
    <lineage>
        <taxon>Eukaryota</taxon>
        <taxon>Viridiplantae</taxon>
        <taxon>Streptophyta</taxon>
        <taxon>Embryophyta</taxon>
        <taxon>Tracheophyta</taxon>
        <taxon>Spermatophyta</taxon>
        <taxon>Magnoliopsida</taxon>
        <taxon>Ranunculales</taxon>
        <taxon>Circaeasteraceae</taxon>
        <taxon>Kingdonia</taxon>
    </lineage>
</organism>